<reference evidence="9" key="1">
    <citation type="journal article" date="2019" name="Int. J. Syst. Evol. Microbiol.">
        <title>The Global Catalogue of Microorganisms (GCM) 10K type strain sequencing project: providing services to taxonomists for standard genome sequencing and annotation.</title>
        <authorList>
            <consortium name="The Broad Institute Genomics Platform"/>
            <consortium name="The Broad Institute Genome Sequencing Center for Infectious Disease"/>
            <person name="Wu L."/>
            <person name="Ma J."/>
        </authorList>
    </citation>
    <scope>NUCLEOTIDE SEQUENCE [LARGE SCALE GENOMIC DNA]</scope>
    <source>
        <strain evidence="9">ZS-35-S2</strain>
    </source>
</reference>
<feature type="transmembrane region" description="Helical" evidence="6">
    <location>
        <begin position="47"/>
        <end position="67"/>
    </location>
</feature>
<protein>
    <submittedName>
        <fullName evidence="8">RDD family protein</fullName>
    </submittedName>
</protein>
<name>A0ABW1K3K8_9ACTN</name>
<dbReference type="Pfam" id="PF06271">
    <property type="entry name" value="RDD"/>
    <property type="match status" value="1"/>
</dbReference>
<evidence type="ECO:0000256" key="2">
    <source>
        <dbReference type="ARBA" id="ARBA00022475"/>
    </source>
</evidence>
<evidence type="ECO:0000256" key="1">
    <source>
        <dbReference type="ARBA" id="ARBA00004651"/>
    </source>
</evidence>
<sequence>MNYAHWGSRVGAALIDGLVVLPFSILAFIFNGSGVDAETGQVDGPGPLYYVFLLLGLLVSAYNRWYLAGKTGQSWGKKALGISLIDEASGQPIGMGKAFVREIAHFVDSIICYIGYLFPLWDAKKQTIADKIMKTVVVSA</sequence>
<evidence type="ECO:0000256" key="3">
    <source>
        <dbReference type="ARBA" id="ARBA00022692"/>
    </source>
</evidence>
<evidence type="ECO:0000256" key="6">
    <source>
        <dbReference type="SAM" id="Phobius"/>
    </source>
</evidence>
<keyword evidence="5 6" id="KW-0472">Membrane</keyword>
<organism evidence="8 9">
    <name type="scientific">Plantactinospora solaniradicis</name>
    <dbReference type="NCBI Taxonomy" id="1723736"/>
    <lineage>
        <taxon>Bacteria</taxon>
        <taxon>Bacillati</taxon>
        <taxon>Actinomycetota</taxon>
        <taxon>Actinomycetes</taxon>
        <taxon>Micromonosporales</taxon>
        <taxon>Micromonosporaceae</taxon>
        <taxon>Plantactinospora</taxon>
    </lineage>
</organism>
<evidence type="ECO:0000313" key="8">
    <source>
        <dbReference type="EMBL" id="MFC6015564.1"/>
    </source>
</evidence>
<evidence type="ECO:0000259" key="7">
    <source>
        <dbReference type="Pfam" id="PF06271"/>
    </source>
</evidence>
<comment type="caution">
    <text evidence="8">The sequence shown here is derived from an EMBL/GenBank/DDBJ whole genome shotgun (WGS) entry which is preliminary data.</text>
</comment>
<dbReference type="PANTHER" id="PTHR36115">
    <property type="entry name" value="PROLINE-RICH ANTIGEN HOMOLOG-RELATED"/>
    <property type="match status" value="1"/>
</dbReference>
<dbReference type="Proteomes" id="UP001596203">
    <property type="component" value="Unassembled WGS sequence"/>
</dbReference>
<keyword evidence="4 6" id="KW-1133">Transmembrane helix</keyword>
<keyword evidence="9" id="KW-1185">Reference proteome</keyword>
<evidence type="ECO:0000256" key="5">
    <source>
        <dbReference type="ARBA" id="ARBA00023136"/>
    </source>
</evidence>
<evidence type="ECO:0000313" key="9">
    <source>
        <dbReference type="Proteomes" id="UP001596203"/>
    </source>
</evidence>
<comment type="subcellular location">
    <subcellularLocation>
        <location evidence="1">Cell membrane</location>
        <topology evidence="1">Multi-pass membrane protein</topology>
    </subcellularLocation>
</comment>
<dbReference type="RefSeq" id="WP_377417684.1">
    <property type="nucleotide sequence ID" value="NZ_JBHSPR010000001.1"/>
</dbReference>
<feature type="transmembrane region" description="Helical" evidence="6">
    <location>
        <begin position="12"/>
        <end position="35"/>
    </location>
</feature>
<dbReference type="EMBL" id="JBHSPR010000001">
    <property type="protein sequence ID" value="MFC6015564.1"/>
    <property type="molecule type" value="Genomic_DNA"/>
</dbReference>
<dbReference type="InterPro" id="IPR051791">
    <property type="entry name" value="Pra-immunoreactive"/>
</dbReference>
<keyword evidence="2" id="KW-1003">Cell membrane</keyword>
<dbReference type="InterPro" id="IPR010432">
    <property type="entry name" value="RDD"/>
</dbReference>
<feature type="domain" description="RDD" evidence="7">
    <location>
        <begin position="3"/>
        <end position="133"/>
    </location>
</feature>
<dbReference type="PANTHER" id="PTHR36115:SF6">
    <property type="entry name" value="PROLINE-RICH ANTIGEN HOMOLOG"/>
    <property type="match status" value="1"/>
</dbReference>
<gene>
    <name evidence="8" type="ORF">ACFP2T_05050</name>
</gene>
<keyword evidence="3 6" id="KW-0812">Transmembrane</keyword>
<evidence type="ECO:0000256" key="4">
    <source>
        <dbReference type="ARBA" id="ARBA00022989"/>
    </source>
</evidence>
<proteinExistence type="predicted"/>
<accession>A0ABW1K3K8</accession>